<name>A0A7X9LD82_STRRT</name>
<evidence type="ECO:0000313" key="2">
    <source>
        <dbReference type="Proteomes" id="UP000532121"/>
    </source>
</evidence>
<reference evidence="1 2" key="1">
    <citation type="submission" date="2020-04" db="EMBL/GenBank/DDBJ databases">
        <title>MicrobeNet Type strains.</title>
        <authorList>
            <person name="Nicholson A.C."/>
        </authorList>
    </citation>
    <scope>NUCLEOTIDE SEQUENCE [LARGE SCALE GENOMIC DNA]</scope>
    <source>
        <strain evidence="1 2">DSM 22768</strain>
    </source>
</reference>
<comment type="caution">
    <text evidence="1">The sequence shown here is derived from an EMBL/GenBank/DDBJ whole genome shotgun (WGS) entry which is preliminary data.</text>
</comment>
<dbReference type="AlphaFoldDB" id="A0A7X9LD82"/>
<accession>A0A7X9LD82</accession>
<gene>
    <name evidence="1" type="ORF">HHO37_05350</name>
</gene>
<sequence length="46" mass="5562">KAITHFEADRHMPYARKLHQLPRKEKRQGFLHLMQAKQEEENEGFS</sequence>
<feature type="non-terminal residue" evidence="1">
    <location>
        <position position="1"/>
    </location>
</feature>
<evidence type="ECO:0000313" key="1">
    <source>
        <dbReference type="EMBL" id="NMD49108.1"/>
    </source>
</evidence>
<dbReference type="EMBL" id="JABASA010000009">
    <property type="protein sequence ID" value="NMD49108.1"/>
    <property type="molecule type" value="Genomic_DNA"/>
</dbReference>
<organism evidence="1 2">
    <name type="scientific">Streptococcus ratti</name>
    <dbReference type="NCBI Taxonomy" id="1341"/>
    <lineage>
        <taxon>Bacteria</taxon>
        <taxon>Bacillati</taxon>
        <taxon>Bacillota</taxon>
        <taxon>Bacilli</taxon>
        <taxon>Lactobacillales</taxon>
        <taxon>Streptococcaceae</taxon>
        <taxon>Streptococcus</taxon>
    </lineage>
</organism>
<proteinExistence type="predicted"/>
<protein>
    <submittedName>
        <fullName evidence="1">Uncharacterized protein</fullName>
    </submittedName>
</protein>
<dbReference type="Proteomes" id="UP000532121">
    <property type="component" value="Unassembled WGS sequence"/>
</dbReference>